<dbReference type="Ensembl" id="ENSCCNT00000010336.1">
    <property type="protein sequence ID" value="ENSCCNP00000007820.1"/>
    <property type="gene ID" value="ENSCCNG00000008305.1"/>
</dbReference>
<accession>A0A8C0WAW3</accession>
<name>A0A8C0WAW3_CASCN</name>
<reference evidence="1" key="1">
    <citation type="submission" date="2023-09" db="UniProtKB">
        <authorList>
            <consortium name="Ensembl"/>
        </authorList>
    </citation>
    <scope>IDENTIFICATION</scope>
</reference>
<dbReference type="AlphaFoldDB" id="A0A8C0WAW3"/>
<protein>
    <submittedName>
        <fullName evidence="1">Uncharacterized protein</fullName>
    </submittedName>
</protein>
<dbReference type="Ensembl" id="ENSCCNT00000010332.1">
    <property type="protein sequence ID" value="ENSCCNP00000007816.1"/>
    <property type="gene ID" value="ENSCCNG00000008300.1"/>
</dbReference>
<organism evidence="1">
    <name type="scientific">Castor canadensis</name>
    <name type="common">American beaver</name>
    <dbReference type="NCBI Taxonomy" id="51338"/>
    <lineage>
        <taxon>Eukaryota</taxon>
        <taxon>Metazoa</taxon>
        <taxon>Chordata</taxon>
        <taxon>Craniata</taxon>
        <taxon>Vertebrata</taxon>
        <taxon>Euteleostomi</taxon>
        <taxon>Mammalia</taxon>
        <taxon>Eutheria</taxon>
        <taxon>Euarchontoglires</taxon>
        <taxon>Glires</taxon>
        <taxon>Rodentia</taxon>
        <taxon>Castorimorpha</taxon>
        <taxon>Castoridae</taxon>
        <taxon>Castor</taxon>
    </lineage>
</organism>
<proteinExistence type="predicted"/>
<evidence type="ECO:0000313" key="1">
    <source>
        <dbReference type="Ensembl" id="ENSCCNP00000007820.1"/>
    </source>
</evidence>
<sequence>MMKLWIPARNLPNPTNCNRAIPSNTLHIRHRDSILFSRTYLPRRQLRLNYPISSCQRSLHILYLPIHTRRTRGLLWIIYLHRDMEHCSSYKRT</sequence>